<keyword evidence="5" id="KW-1185">Reference proteome</keyword>
<organism evidence="4 5">
    <name type="scientific">Malus domestica</name>
    <name type="common">Apple</name>
    <name type="synonym">Pyrus malus</name>
    <dbReference type="NCBI Taxonomy" id="3750"/>
    <lineage>
        <taxon>Eukaryota</taxon>
        <taxon>Viridiplantae</taxon>
        <taxon>Streptophyta</taxon>
        <taxon>Embryophyta</taxon>
        <taxon>Tracheophyta</taxon>
        <taxon>Spermatophyta</taxon>
        <taxon>Magnoliopsida</taxon>
        <taxon>eudicotyledons</taxon>
        <taxon>Gunneridae</taxon>
        <taxon>Pentapetalae</taxon>
        <taxon>rosids</taxon>
        <taxon>fabids</taxon>
        <taxon>Rosales</taxon>
        <taxon>Rosaceae</taxon>
        <taxon>Amygdaloideae</taxon>
        <taxon>Maleae</taxon>
        <taxon>Malus</taxon>
    </lineage>
</organism>
<reference evidence="4 5" key="1">
    <citation type="submission" date="2018-10" db="EMBL/GenBank/DDBJ databases">
        <title>A high-quality apple genome assembly.</title>
        <authorList>
            <person name="Hu J."/>
        </authorList>
    </citation>
    <scope>NUCLEOTIDE SEQUENCE [LARGE SCALE GENOMIC DNA]</scope>
    <source>
        <strain evidence="5">cv. HFTH1</strain>
        <tissue evidence="4">Young leaf</tissue>
    </source>
</reference>
<evidence type="ECO:0000313" key="4">
    <source>
        <dbReference type="EMBL" id="RXH83136.1"/>
    </source>
</evidence>
<evidence type="ECO:0000313" key="5">
    <source>
        <dbReference type="Proteomes" id="UP000290289"/>
    </source>
</evidence>
<dbReference type="Proteomes" id="UP000290289">
    <property type="component" value="Chromosome 11"/>
</dbReference>
<accession>A0A498IIF1</accession>
<comment type="caution">
    <text evidence="4">The sequence shown here is derived from an EMBL/GenBank/DDBJ whole genome shotgun (WGS) entry which is preliminary data.</text>
</comment>
<dbReference type="EMBL" id="RDQH01000337">
    <property type="protein sequence ID" value="RXH83136.1"/>
    <property type="molecule type" value="Genomic_DNA"/>
</dbReference>
<feature type="domain" description="Prolamin-like" evidence="3">
    <location>
        <begin position="146"/>
        <end position="179"/>
    </location>
</feature>
<dbReference type="Pfam" id="PF05617">
    <property type="entry name" value="Prolamin_like"/>
    <property type="match status" value="2"/>
</dbReference>
<name>A0A498IIF1_MALDO</name>
<evidence type="ECO:0000256" key="1">
    <source>
        <dbReference type="ARBA" id="ARBA00022729"/>
    </source>
</evidence>
<dbReference type="PANTHER" id="PTHR31951:SF22">
    <property type="entry name" value="ECA1 GAMETOGENESIS RELATED FAMILY"/>
    <property type="match status" value="1"/>
</dbReference>
<evidence type="ECO:0000259" key="3">
    <source>
        <dbReference type="Pfam" id="PF05617"/>
    </source>
</evidence>
<protein>
    <recommendedName>
        <fullName evidence="3">Prolamin-like domain-containing protein</fullName>
    </recommendedName>
</protein>
<feature type="chain" id="PRO_5019736737" description="Prolamin-like domain-containing protein" evidence="2">
    <location>
        <begin position="27"/>
        <end position="200"/>
    </location>
</feature>
<dbReference type="PANTHER" id="PTHR31951">
    <property type="entry name" value="BIFUNCTIONAL INHIBITOR/LIPID-TRANSFER PROTEIN/SEED STORAGE 2S ALBUMIN SUPERFAMILY PROTEIN-RELATED"/>
    <property type="match status" value="1"/>
</dbReference>
<evidence type="ECO:0000256" key="2">
    <source>
        <dbReference type="SAM" id="SignalP"/>
    </source>
</evidence>
<gene>
    <name evidence="4" type="ORF">DVH24_003634</name>
</gene>
<sequence>MARSNIYITILLVVIATSTMILPGLATLAPSPDFITVKCGKEIHDAIFQPRDSDQVSLPCCRRLQKMGHDYHKALVDRALKLLFLKSRNCRLRSIVGIFGESDTVKYKGREKLVRIVFAQGIDITALRARLREDGEFEPEINITIDCKNEIFNSTIQAEVKKLSVDCCRELLTSGESCRKLLDEDRRIWDGCFTWFPATH</sequence>
<dbReference type="AlphaFoldDB" id="A0A498IIF1"/>
<dbReference type="InterPro" id="IPR008502">
    <property type="entry name" value="Prolamin-like"/>
</dbReference>
<proteinExistence type="predicted"/>
<keyword evidence="1 2" id="KW-0732">Signal</keyword>
<feature type="signal peptide" evidence="2">
    <location>
        <begin position="1"/>
        <end position="26"/>
    </location>
</feature>
<feature type="domain" description="Prolamin-like" evidence="3">
    <location>
        <begin position="38"/>
        <end position="78"/>
    </location>
</feature>